<dbReference type="Proteomes" id="UP001153714">
    <property type="component" value="Chromosome 10"/>
</dbReference>
<evidence type="ECO:0000313" key="3">
    <source>
        <dbReference type="Proteomes" id="UP001153714"/>
    </source>
</evidence>
<evidence type="ECO:0000256" key="1">
    <source>
        <dbReference type="SAM" id="SignalP"/>
    </source>
</evidence>
<reference evidence="2" key="2">
    <citation type="submission" date="2022-10" db="EMBL/GenBank/DDBJ databases">
        <authorList>
            <consortium name="ENA_rothamsted_submissions"/>
            <consortium name="culmorum"/>
            <person name="King R."/>
        </authorList>
    </citation>
    <scope>NUCLEOTIDE SEQUENCE</scope>
</reference>
<dbReference type="EMBL" id="OU893341">
    <property type="protein sequence ID" value="CAG9783111.1"/>
    <property type="molecule type" value="Genomic_DNA"/>
</dbReference>
<proteinExistence type="predicted"/>
<evidence type="ECO:0000313" key="2">
    <source>
        <dbReference type="EMBL" id="CAG9783111.1"/>
    </source>
</evidence>
<keyword evidence="1" id="KW-0732">Signal</keyword>
<protein>
    <submittedName>
        <fullName evidence="2">Uncharacterized protein</fullName>
    </submittedName>
</protein>
<feature type="chain" id="PRO_5040259067" evidence="1">
    <location>
        <begin position="20"/>
        <end position="128"/>
    </location>
</feature>
<accession>A0A9N9QTQ9</accession>
<reference evidence="2" key="1">
    <citation type="submission" date="2021-12" db="EMBL/GenBank/DDBJ databases">
        <authorList>
            <person name="King R."/>
        </authorList>
    </citation>
    <scope>NUCLEOTIDE SEQUENCE</scope>
</reference>
<feature type="signal peptide" evidence="1">
    <location>
        <begin position="1"/>
        <end position="19"/>
    </location>
</feature>
<keyword evidence="3" id="KW-1185">Reference proteome</keyword>
<dbReference type="AlphaFoldDB" id="A0A9N9QTQ9"/>
<sequence>MLKVFLFSILVYSFLQADGKHLRNRPSTPASKLTDETTKYPQSYRDYVFRDLSEKGKEIFFAIKIHPSCLQKNGECIPRGKCIEKKFLYISRVCYRRDLVCCYDDTIRDIVVGTDSYSSTTSTSTRNS</sequence>
<organism evidence="2 3">
    <name type="scientific">Diatraea saccharalis</name>
    <name type="common">sugarcane borer</name>
    <dbReference type="NCBI Taxonomy" id="40085"/>
    <lineage>
        <taxon>Eukaryota</taxon>
        <taxon>Metazoa</taxon>
        <taxon>Ecdysozoa</taxon>
        <taxon>Arthropoda</taxon>
        <taxon>Hexapoda</taxon>
        <taxon>Insecta</taxon>
        <taxon>Pterygota</taxon>
        <taxon>Neoptera</taxon>
        <taxon>Endopterygota</taxon>
        <taxon>Lepidoptera</taxon>
        <taxon>Glossata</taxon>
        <taxon>Ditrysia</taxon>
        <taxon>Pyraloidea</taxon>
        <taxon>Crambidae</taxon>
        <taxon>Crambinae</taxon>
        <taxon>Diatraea</taxon>
    </lineage>
</organism>
<gene>
    <name evidence="2" type="ORF">DIATSA_LOCUS1306</name>
</gene>
<dbReference type="OrthoDB" id="7352274at2759"/>
<name>A0A9N9QTQ9_9NEOP</name>